<feature type="domain" description="Tc1-like transposase DDE" evidence="1">
    <location>
        <begin position="4"/>
        <end position="49"/>
    </location>
</feature>
<dbReference type="Pfam" id="PF13358">
    <property type="entry name" value="DDE_3"/>
    <property type="match status" value="1"/>
</dbReference>
<name>A0A941W5H2_9BACT</name>
<dbReference type="InterPro" id="IPR038717">
    <property type="entry name" value="Tc1-like_DDE_dom"/>
</dbReference>
<accession>A0A941W5H2</accession>
<evidence type="ECO:0000313" key="3">
    <source>
        <dbReference type="Proteomes" id="UP000722750"/>
    </source>
</evidence>
<sequence>MKYLKANPDRFEFVFTPKHGSWLNMIEIFFSKIARSFLRHIRVCSKDELVERIYRGISQINEEPVIFKWRYKMDEITVA</sequence>
<organism evidence="2 3">
    <name type="scientific">Candidatus Scalindua arabica</name>
    <dbReference type="NCBI Taxonomy" id="1127984"/>
    <lineage>
        <taxon>Bacteria</taxon>
        <taxon>Pseudomonadati</taxon>
        <taxon>Planctomycetota</taxon>
        <taxon>Candidatus Brocadiia</taxon>
        <taxon>Candidatus Brocadiales</taxon>
        <taxon>Candidatus Scalinduaceae</taxon>
        <taxon>Candidatus Scalindua</taxon>
    </lineage>
</organism>
<gene>
    <name evidence="2" type="ORF">MAG551_01884</name>
</gene>
<dbReference type="EMBL" id="JAANXD010000075">
    <property type="protein sequence ID" value="MBS1258821.1"/>
    <property type="molecule type" value="Genomic_DNA"/>
</dbReference>
<reference evidence="2" key="1">
    <citation type="journal article" date="2021" name="ISME J.">
        <title>Fine-scale metabolic discontinuity in a stratified prokaryote microbiome of a Red Sea deep halocline.</title>
        <authorList>
            <person name="Michoud G."/>
            <person name="Ngugi D.K."/>
            <person name="Barozzi A."/>
            <person name="Merlino G."/>
            <person name="Calleja M.L."/>
            <person name="Delgado-Huertas A."/>
            <person name="Moran X.A.G."/>
            <person name="Daffonchio D."/>
        </authorList>
    </citation>
    <scope>NUCLEOTIDE SEQUENCE</scope>
    <source>
        <strain evidence="2">SuakinDeep_MAG55_1</strain>
    </source>
</reference>
<dbReference type="AlphaFoldDB" id="A0A941W5H2"/>
<proteinExistence type="predicted"/>
<dbReference type="Proteomes" id="UP000722750">
    <property type="component" value="Unassembled WGS sequence"/>
</dbReference>
<evidence type="ECO:0000259" key="1">
    <source>
        <dbReference type="Pfam" id="PF13358"/>
    </source>
</evidence>
<evidence type="ECO:0000313" key="2">
    <source>
        <dbReference type="EMBL" id="MBS1258821.1"/>
    </source>
</evidence>
<protein>
    <recommendedName>
        <fullName evidence="1">Tc1-like transposase DDE domain-containing protein</fullName>
    </recommendedName>
</protein>
<comment type="caution">
    <text evidence="2">The sequence shown here is derived from an EMBL/GenBank/DDBJ whole genome shotgun (WGS) entry which is preliminary data.</text>
</comment>